<feature type="signal peptide" evidence="5">
    <location>
        <begin position="1"/>
        <end position="17"/>
    </location>
</feature>
<dbReference type="PROSITE" id="PS50059">
    <property type="entry name" value="FKBP_PPIASE"/>
    <property type="match status" value="1"/>
</dbReference>
<evidence type="ECO:0000256" key="2">
    <source>
        <dbReference type="PROSITE-ProRule" id="PRU00277"/>
    </source>
</evidence>
<dbReference type="SMART" id="SM00028">
    <property type="entry name" value="TPR"/>
    <property type="match status" value="3"/>
</dbReference>
<dbReference type="EC" id="5.2.1.8" evidence="2"/>
<dbReference type="GO" id="GO:0003755">
    <property type="term" value="F:peptidyl-prolyl cis-trans isomerase activity"/>
    <property type="evidence" value="ECO:0007669"/>
    <property type="project" value="UniProtKB-KW"/>
</dbReference>
<evidence type="ECO:0000313" key="8">
    <source>
        <dbReference type="Proteomes" id="UP000688137"/>
    </source>
</evidence>
<name>A0A8S1NGF7_PARPR</name>
<sequence length="828" mass="95310">MYLQIIAILNLLTLSYQFEPVCNKILSKQIHDSLPVNQYILSGQFPVKDNSHSYLAFIFYGSQYASNLQQLNNYNTIVWFNGGPGTSSQLGNYFGLGPINFNEKEKLEKNQYSWNTRFNMLFVDQPIGVGYSYAYTKDEIPNNLDEIASQFNYALKSFIQKCQLQELSKESKWFFAGESYAGKYVPAIVYDLLKQQETIVNVQGVILGNPWTEPISIISEMSSYAFNLGLIDLQERQKLDKILLKTLINIKNNEFSKIADNIQTYLIELTKMNGGMNYYNIKKYGSYAKQNQKLESYLNSEIAKNLFKFPLAVTFKLTQNQIEQQGDVYLALKDNVGQNDVINKLEYIISKFPVFIYNGQNDALCTNSGTQRWVNRIKYQETTEFINSNFTTIQFNNKTIGYQKKVGNLGFAIINDAGHQVPRDKPQELFTIINGFIDKLIEKSISRKIDIFELKNFSVCSSHQKYLMETEFTNLIEDGGVKKRIIQEGQGDIPIDGSRCKILYKGTLDDGTVFDSSLDKENPYKYTIGREELIKGFDIALKSMKIGEKAELKVTSNYGYGDEGDTYKNVPKNANLTYEIELINFKQAKKKRWEMTPEEKHQEAINKRTKGTATFKQQNYKEAQKIYKNALSYCELTTEEGNELKASLQLNLSICCYQLEEYKDSIDYAKKALDLKTNQQQKLKALYRKALANIKIAELEEALADLREAFKIDSTNSAVIEELSRVKQLIKEARIKEKEIYSKLFQQKLYDESEIEPKKIEIKETKSENSSCCDQNEKNEKIEEETQPKTTIENKDAQIQEEKPEEREQSKIENNDNNKIVEESATSA</sequence>
<dbReference type="PROSITE" id="PS00560">
    <property type="entry name" value="CARBOXYPEPT_SER_HIS"/>
    <property type="match status" value="1"/>
</dbReference>
<keyword evidence="3" id="KW-0175">Coiled coil</keyword>
<feature type="coiled-coil region" evidence="3">
    <location>
        <begin position="680"/>
        <end position="716"/>
    </location>
</feature>
<comment type="caution">
    <text evidence="7">The sequence shown here is derived from an EMBL/GenBank/DDBJ whole genome shotgun (WGS) entry which is preliminary data.</text>
</comment>
<dbReference type="InterPro" id="IPR033124">
    <property type="entry name" value="Ser_caboxypep_his_AS"/>
</dbReference>
<keyword evidence="2" id="KW-0413">Isomerase</keyword>
<feature type="chain" id="PRO_5035797628" description="peptidylprolyl isomerase" evidence="5">
    <location>
        <begin position="18"/>
        <end position="828"/>
    </location>
</feature>
<evidence type="ECO:0000256" key="1">
    <source>
        <dbReference type="ARBA" id="ARBA00000971"/>
    </source>
</evidence>
<evidence type="ECO:0000256" key="3">
    <source>
        <dbReference type="SAM" id="Coils"/>
    </source>
</evidence>
<dbReference type="EMBL" id="CAJJDM010000086">
    <property type="protein sequence ID" value="CAD8089386.1"/>
    <property type="molecule type" value="Genomic_DNA"/>
</dbReference>
<dbReference type="GO" id="GO:0006508">
    <property type="term" value="P:proteolysis"/>
    <property type="evidence" value="ECO:0007669"/>
    <property type="project" value="InterPro"/>
</dbReference>
<dbReference type="InterPro" id="IPR050754">
    <property type="entry name" value="FKBP4/5/8-like"/>
</dbReference>
<dbReference type="Pfam" id="PF00254">
    <property type="entry name" value="FKBP_C"/>
    <property type="match status" value="1"/>
</dbReference>
<dbReference type="Proteomes" id="UP000688137">
    <property type="component" value="Unassembled WGS sequence"/>
</dbReference>
<feature type="domain" description="PPIase FKBP-type" evidence="6">
    <location>
        <begin position="497"/>
        <end position="586"/>
    </location>
</feature>
<keyword evidence="5" id="KW-0732">Signal</keyword>
<dbReference type="FunFam" id="3.40.50.1820:FF:000408">
    <property type="entry name" value="Carboxypeptidase"/>
    <property type="match status" value="1"/>
</dbReference>
<dbReference type="PANTHER" id="PTHR46512">
    <property type="entry name" value="PEPTIDYLPROLYL ISOMERASE"/>
    <property type="match status" value="1"/>
</dbReference>
<protein>
    <recommendedName>
        <fullName evidence="2">peptidylprolyl isomerase</fullName>
        <ecNumber evidence="2">5.2.1.8</ecNumber>
    </recommendedName>
</protein>
<comment type="catalytic activity">
    <reaction evidence="1 2">
        <text>[protein]-peptidylproline (omega=180) = [protein]-peptidylproline (omega=0)</text>
        <dbReference type="Rhea" id="RHEA:16237"/>
        <dbReference type="Rhea" id="RHEA-COMP:10747"/>
        <dbReference type="Rhea" id="RHEA-COMP:10748"/>
        <dbReference type="ChEBI" id="CHEBI:83833"/>
        <dbReference type="ChEBI" id="CHEBI:83834"/>
        <dbReference type="EC" id="5.2.1.8"/>
    </reaction>
</comment>
<keyword evidence="8" id="KW-1185">Reference proteome</keyword>
<feature type="region of interest" description="Disordered" evidence="4">
    <location>
        <begin position="761"/>
        <end position="828"/>
    </location>
</feature>
<accession>A0A8S1NGF7</accession>
<dbReference type="PANTHER" id="PTHR46512:SF9">
    <property type="entry name" value="PEPTIDYLPROLYL ISOMERASE"/>
    <property type="match status" value="1"/>
</dbReference>
<dbReference type="InterPro" id="IPR019734">
    <property type="entry name" value="TPR_rpt"/>
</dbReference>
<evidence type="ECO:0000313" key="7">
    <source>
        <dbReference type="EMBL" id="CAD8089386.1"/>
    </source>
</evidence>
<dbReference type="InterPro" id="IPR001179">
    <property type="entry name" value="PPIase_FKBP_dom"/>
</dbReference>
<evidence type="ECO:0000256" key="5">
    <source>
        <dbReference type="SAM" id="SignalP"/>
    </source>
</evidence>
<dbReference type="InterPro" id="IPR001563">
    <property type="entry name" value="Peptidase_S10"/>
</dbReference>
<dbReference type="AlphaFoldDB" id="A0A8S1NGF7"/>
<gene>
    <name evidence="7" type="ORF">PPRIM_AZ9-3.1.T0830167</name>
</gene>
<dbReference type="Pfam" id="PF13424">
    <property type="entry name" value="TPR_12"/>
    <property type="match status" value="1"/>
</dbReference>
<dbReference type="GO" id="GO:0004185">
    <property type="term" value="F:serine-type carboxypeptidase activity"/>
    <property type="evidence" value="ECO:0007669"/>
    <property type="project" value="InterPro"/>
</dbReference>
<dbReference type="Pfam" id="PF00450">
    <property type="entry name" value="Peptidase_S10"/>
    <property type="match status" value="1"/>
</dbReference>
<feature type="compositionally biased region" description="Basic and acidic residues" evidence="4">
    <location>
        <begin position="775"/>
        <end position="822"/>
    </location>
</feature>
<organism evidence="7 8">
    <name type="scientific">Paramecium primaurelia</name>
    <dbReference type="NCBI Taxonomy" id="5886"/>
    <lineage>
        <taxon>Eukaryota</taxon>
        <taxon>Sar</taxon>
        <taxon>Alveolata</taxon>
        <taxon>Ciliophora</taxon>
        <taxon>Intramacronucleata</taxon>
        <taxon>Oligohymenophorea</taxon>
        <taxon>Peniculida</taxon>
        <taxon>Parameciidae</taxon>
        <taxon>Paramecium</taxon>
    </lineage>
</organism>
<dbReference type="FunFam" id="1.25.40.10:FF:000052">
    <property type="entry name" value="Aryl-hydrocarbon-interacting protein-like 1"/>
    <property type="match status" value="1"/>
</dbReference>
<evidence type="ECO:0000256" key="4">
    <source>
        <dbReference type="SAM" id="MobiDB-lite"/>
    </source>
</evidence>
<evidence type="ECO:0000259" key="6">
    <source>
        <dbReference type="PROSITE" id="PS50059"/>
    </source>
</evidence>
<dbReference type="OMA" id="FTIINGF"/>
<keyword evidence="2" id="KW-0697">Rotamase</keyword>
<proteinExistence type="predicted"/>
<reference evidence="7" key="1">
    <citation type="submission" date="2021-01" db="EMBL/GenBank/DDBJ databases">
        <authorList>
            <consortium name="Genoscope - CEA"/>
            <person name="William W."/>
        </authorList>
    </citation>
    <scope>NUCLEOTIDE SEQUENCE</scope>
</reference>